<name>A0AAV8R464_ENSVE</name>
<proteinExistence type="predicted"/>
<dbReference type="AlphaFoldDB" id="A0AAV8R464"/>
<dbReference type="EMBL" id="JAQQAF010000004">
    <property type="protein sequence ID" value="KAJ8490408.1"/>
    <property type="molecule type" value="Genomic_DNA"/>
</dbReference>
<evidence type="ECO:0000313" key="2">
    <source>
        <dbReference type="Proteomes" id="UP001222027"/>
    </source>
</evidence>
<comment type="caution">
    <text evidence="1">The sequence shown here is derived from an EMBL/GenBank/DDBJ whole genome shotgun (WGS) entry which is preliminary data.</text>
</comment>
<organism evidence="1 2">
    <name type="scientific">Ensete ventricosum</name>
    <name type="common">Abyssinian banana</name>
    <name type="synonym">Musa ensete</name>
    <dbReference type="NCBI Taxonomy" id="4639"/>
    <lineage>
        <taxon>Eukaryota</taxon>
        <taxon>Viridiplantae</taxon>
        <taxon>Streptophyta</taxon>
        <taxon>Embryophyta</taxon>
        <taxon>Tracheophyta</taxon>
        <taxon>Spermatophyta</taxon>
        <taxon>Magnoliopsida</taxon>
        <taxon>Liliopsida</taxon>
        <taxon>Zingiberales</taxon>
        <taxon>Musaceae</taxon>
        <taxon>Ensete</taxon>
    </lineage>
</organism>
<keyword evidence="2" id="KW-1185">Reference proteome</keyword>
<evidence type="ECO:0008006" key="3">
    <source>
        <dbReference type="Google" id="ProtNLM"/>
    </source>
</evidence>
<gene>
    <name evidence="1" type="ORF">OPV22_012129</name>
</gene>
<reference evidence="1 2" key="1">
    <citation type="submission" date="2022-12" db="EMBL/GenBank/DDBJ databases">
        <title>Chromosome-scale assembly of the Ensete ventricosum genome.</title>
        <authorList>
            <person name="Dussert Y."/>
            <person name="Stocks J."/>
            <person name="Wendawek A."/>
            <person name="Woldeyes F."/>
            <person name="Nichols R.A."/>
            <person name="Borrell J.S."/>
        </authorList>
    </citation>
    <scope>NUCLEOTIDE SEQUENCE [LARGE SCALE GENOMIC DNA]</scope>
    <source>
        <strain evidence="2">cv. Maze</strain>
        <tissue evidence="1">Seeds</tissue>
    </source>
</reference>
<dbReference type="Proteomes" id="UP001222027">
    <property type="component" value="Unassembled WGS sequence"/>
</dbReference>
<protein>
    <recommendedName>
        <fullName evidence="3">Tim10-like domain-containing protein</fullName>
    </recommendedName>
</protein>
<sequence length="78" mass="8977">MMEQIKTQLAQAYAKEFLETVGNKCFAKCITKPDSASDNIQKNVYFNILFQELKLPGIVLFRIRMGILFCEIDILVVM</sequence>
<accession>A0AAV8R464</accession>
<evidence type="ECO:0000313" key="1">
    <source>
        <dbReference type="EMBL" id="KAJ8490408.1"/>
    </source>
</evidence>